<evidence type="ECO:0000313" key="3">
    <source>
        <dbReference type="Proteomes" id="UP000015453"/>
    </source>
</evidence>
<feature type="region of interest" description="Disordered" evidence="1">
    <location>
        <begin position="14"/>
        <end position="97"/>
    </location>
</feature>
<feature type="compositionally biased region" description="Basic and acidic residues" evidence="1">
    <location>
        <begin position="36"/>
        <end position="47"/>
    </location>
</feature>
<gene>
    <name evidence="2" type="ORF">M569_12648</name>
</gene>
<dbReference type="EMBL" id="AUSU01006360">
    <property type="protein sequence ID" value="EPS62145.1"/>
    <property type="molecule type" value="Genomic_DNA"/>
</dbReference>
<evidence type="ECO:0000256" key="1">
    <source>
        <dbReference type="SAM" id="MobiDB-lite"/>
    </source>
</evidence>
<accession>S8C5P8</accession>
<dbReference type="AlphaFoldDB" id="S8C5P8"/>
<proteinExistence type="predicted"/>
<feature type="region of interest" description="Disordered" evidence="1">
    <location>
        <begin position="118"/>
        <end position="141"/>
    </location>
</feature>
<reference evidence="2 3" key="1">
    <citation type="journal article" date="2013" name="BMC Genomics">
        <title>The miniature genome of a carnivorous plant Genlisea aurea contains a low number of genes and short non-coding sequences.</title>
        <authorList>
            <person name="Leushkin E.V."/>
            <person name="Sutormin R.A."/>
            <person name="Nabieva E.R."/>
            <person name="Penin A.A."/>
            <person name="Kondrashov A.S."/>
            <person name="Logacheva M.D."/>
        </authorList>
    </citation>
    <scope>NUCLEOTIDE SEQUENCE [LARGE SCALE GENOMIC DNA]</scope>
</reference>
<dbReference type="Proteomes" id="UP000015453">
    <property type="component" value="Unassembled WGS sequence"/>
</dbReference>
<sequence>MEILLELSEKIKSKGISAKRKRGTPEKFKALAGENDSERKEDSRDTDMALSLAPWPTVDGLLSDSDVRRSRERSTRMRSSAKKNVATDVVDSNDSSGEVVKEVNASAETAVVVFRPSTETMPSKSKHDGCSFCSRSRRKFI</sequence>
<evidence type="ECO:0000313" key="2">
    <source>
        <dbReference type="EMBL" id="EPS62145.1"/>
    </source>
</evidence>
<protein>
    <submittedName>
        <fullName evidence="2">Uncharacterized protein</fullName>
    </submittedName>
</protein>
<organism evidence="2 3">
    <name type="scientific">Genlisea aurea</name>
    <dbReference type="NCBI Taxonomy" id="192259"/>
    <lineage>
        <taxon>Eukaryota</taxon>
        <taxon>Viridiplantae</taxon>
        <taxon>Streptophyta</taxon>
        <taxon>Embryophyta</taxon>
        <taxon>Tracheophyta</taxon>
        <taxon>Spermatophyta</taxon>
        <taxon>Magnoliopsida</taxon>
        <taxon>eudicotyledons</taxon>
        <taxon>Gunneridae</taxon>
        <taxon>Pentapetalae</taxon>
        <taxon>asterids</taxon>
        <taxon>lamiids</taxon>
        <taxon>Lamiales</taxon>
        <taxon>Lentibulariaceae</taxon>
        <taxon>Genlisea</taxon>
    </lineage>
</organism>
<name>S8C5P8_9LAMI</name>
<feature type="compositionally biased region" description="Basic and acidic residues" evidence="1">
    <location>
        <begin position="65"/>
        <end position="75"/>
    </location>
</feature>
<keyword evidence="3" id="KW-1185">Reference proteome</keyword>
<comment type="caution">
    <text evidence="2">The sequence shown here is derived from an EMBL/GenBank/DDBJ whole genome shotgun (WGS) entry which is preliminary data.</text>
</comment>